<dbReference type="AlphaFoldDB" id="A0A8X7P6Y7"/>
<comment type="caution">
    <text evidence="1">The sequence shown here is derived from an EMBL/GenBank/DDBJ whole genome shotgun (WGS) entry which is preliminary data.</text>
</comment>
<evidence type="ECO:0000313" key="1">
    <source>
        <dbReference type="EMBL" id="KAG2245358.1"/>
    </source>
</evidence>
<dbReference type="EMBL" id="JAAMPC010000021">
    <property type="protein sequence ID" value="KAG2245358.1"/>
    <property type="molecule type" value="Genomic_DNA"/>
</dbReference>
<gene>
    <name evidence="1" type="ORF">Bca52824_092782</name>
</gene>
<protein>
    <submittedName>
        <fullName evidence="1">Uncharacterized protein</fullName>
    </submittedName>
</protein>
<evidence type="ECO:0000313" key="2">
    <source>
        <dbReference type="Proteomes" id="UP000886595"/>
    </source>
</evidence>
<name>A0A8X7P6Y7_BRACI</name>
<dbReference type="Proteomes" id="UP000886595">
    <property type="component" value="Unassembled WGS sequence"/>
</dbReference>
<organism evidence="1 2">
    <name type="scientific">Brassica carinata</name>
    <name type="common">Ethiopian mustard</name>
    <name type="synonym">Abyssinian cabbage</name>
    <dbReference type="NCBI Taxonomy" id="52824"/>
    <lineage>
        <taxon>Eukaryota</taxon>
        <taxon>Viridiplantae</taxon>
        <taxon>Streptophyta</taxon>
        <taxon>Embryophyta</taxon>
        <taxon>Tracheophyta</taxon>
        <taxon>Spermatophyta</taxon>
        <taxon>Magnoliopsida</taxon>
        <taxon>eudicotyledons</taxon>
        <taxon>Gunneridae</taxon>
        <taxon>Pentapetalae</taxon>
        <taxon>rosids</taxon>
        <taxon>malvids</taxon>
        <taxon>Brassicales</taxon>
        <taxon>Brassicaceae</taxon>
        <taxon>Brassiceae</taxon>
        <taxon>Brassica</taxon>
    </lineage>
</organism>
<proteinExistence type="predicted"/>
<keyword evidence="2" id="KW-1185">Reference proteome</keyword>
<accession>A0A8X7P6Y7</accession>
<reference evidence="1 2" key="1">
    <citation type="submission" date="2020-02" db="EMBL/GenBank/DDBJ databases">
        <authorList>
            <person name="Ma Q."/>
            <person name="Huang Y."/>
            <person name="Song X."/>
            <person name="Pei D."/>
        </authorList>
    </citation>
    <scope>NUCLEOTIDE SEQUENCE [LARGE SCALE GENOMIC DNA]</scope>
    <source>
        <strain evidence="1">Sxm20200214</strain>
        <tissue evidence="1">Leaf</tissue>
    </source>
</reference>
<sequence>MSLVAFSGGLDNTGSVWFSGGSRSTSTYRSSASSPAARYLDSLFVPCRSASLVSINISQRFPTEDFRRNLPPFHPQLVLQSPLPSRQVLVLEASTVDRPRSSADIFAAPSSIDGAGSHVDSGEYHSSSNSPCLVTGESPLNSGMNKLSNSSIKRPFNSKPRRVSLWAWPFKNHESINDLVGPPNFNPMSMVFDDLFCVATVQKISGGFTGLFILRVMLYLSLVKSSLPMGSSGWSLPPSILPLLPFSSEEWFSSSYLFSLKGDDYPNSMSSFGFSFLISEDWFSTSLYVTISLLSDFVVKAISTHSSFVSNLLLSSFEELSCLCFIVVVYAFNRRGWIIPSDHCNQTV</sequence>